<protein>
    <submittedName>
        <fullName evidence="1">Uncharacterized protein</fullName>
    </submittedName>
</protein>
<reference evidence="1" key="1">
    <citation type="submission" date="2020-06" db="EMBL/GenBank/DDBJ databases">
        <title>Whole Genome Sequence of Bradyrhizobium sp. Strain 1S1.</title>
        <authorList>
            <person name="Bromfield E.S.P."/>
            <person name="Cloutier S."/>
        </authorList>
    </citation>
    <scope>NUCLEOTIDE SEQUENCE [LARGE SCALE GENOMIC DNA]</scope>
    <source>
        <strain evidence="1">1S1</strain>
    </source>
</reference>
<dbReference type="EMBL" id="JAAOLE020000001">
    <property type="protein sequence ID" value="NVI48137.1"/>
    <property type="molecule type" value="Genomic_DNA"/>
</dbReference>
<dbReference type="SUPFAM" id="SSF51556">
    <property type="entry name" value="Metallo-dependent hydrolases"/>
    <property type="match status" value="1"/>
</dbReference>
<dbReference type="Gene3D" id="3.20.20.140">
    <property type="entry name" value="Metal-dependent hydrolases"/>
    <property type="match status" value="1"/>
</dbReference>
<organism evidence="1">
    <name type="scientific">Bradyrhizobium septentrionale</name>
    <dbReference type="NCBI Taxonomy" id="1404411"/>
    <lineage>
        <taxon>Bacteria</taxon>
        <taxon>Pseudomonadati</taxon>
        <taxon>Pseudomonadota</taxon>
        <taxon>Alphaproteobacteria</taxon>
        <taxon>Hyphomicrobiales</taxon>
        <taxon>Nitrobacteraceae</taxon>
        <taxon>Bradyrhizobium</taxon>
    </lineage>
</organism>
<sequence length="250" mass="28131">MTVLAPVQIAAQQYQLAKPISERAKNAGKYQRAHLGLQKRKVEENMSGKLRKIAVEEAFSIPEIADLLIDIGKSPTLSLDKTFFDPVFRQGLRLHKRPVREDLLDVETHRLAEMDRLGVDMQILSLSSPGVQMFDADTACELSALANDRLADIVRRRPDRFGGLACCACHPNKELACGPRPELRHVRHLLIRERLAEQSFPFEERQPRLQHVFVEYCWSGMAPGISFRKLFTPCAGGISAISFARRVSAT</sequence>
<gene>
    <name evidence="1" type="ORF">HAP48_035420</name>
</gene>
<dbReference type="AlphaFoldDB" id="A0A973W6C6"/>
<dbReference type="RefSeq" id="WP_156928985.1">
    <property type="nucleotide sequence ID" value="NZ_CP088285.1"/>
</dbReference>
<name>A0A973W6C6_9BRAD</name>
<comment type="caution">
    <text evidence="1">The sequence shown here is derived from an EMBL/GenBank/DDBJ whole genome shotgun (WGS) entry which is preliminary data.</text>
</comment>
<evidence type="ECO:0000313" key="1">
    <source>
        <dbReference type="EMBL" id="NVI48137.1"/>
    </source>
</evidence>
<proteinExistence type="predicted"/>
<dbReference type="InterPro" id="IPR032466">
    <property type="entry name" value="Metal_Hydrolase"/>
</dbReference>
<accession>A0A973W6C6</accession>